<dbReference type="AlphaFoldDB" id="A0A9P6DPS8"/>
<evidence type="ECO:0000259" key="1">
    <source>
        <dbReference type="Pfam" id="PF18803"/>
    </source>
</evidence>
<dbReference type="Proteomes" id="UP000886523">
    <property type="component" value="Unassembled WGS sequence"/>
</dbReference>
<dbReference type="OrthoDB" id="3235114at2759"/>
<name>A0A9P6DPS8_9AGAM</name>
<protein>
    <recommendedName>
        <fullName evidence="1">CxC2-like cysteine cluster KDZ transposase-associated domain-containing protein</fullName>
    </recommendedName>
</protein>
<sequence length="481" mass="54131">YDGCGDVLEIPGCPGCQLPGISGTYRCTECFDHQMLCRNCCVQRHEFLPLHHINVSIDTWEEVIHLTWISFRYGMMGLIIHLGHTGCSMPKDGPASFTVIHTNGIHPSPFTRDTNSYVMDGIWLLIHQPQTCVTFVVLNHFHLQTLHSKVSATHFIAAIERETDNTGMLSMKMSREWRHLMMLKRAGRGHDDSGVKGTQQGTLAVLCPACLHPGINLPSNWESVPPSQQFLYHLHVAVDTNFRMKNHFKPGAPDPGLGTGWAYFVKNEEYKKFLLNYVSEKMYLISTCSGLAALDLANTRKSSGLHVTRVGMSVCACQGCIRALGLRDLQKGKRYSNMDYIIFSSLQSCGLRGILLSYDIFCQWSKKQQARHISLPRPLQLDPKINLTGVVPKFHLPAHKQPCQTKYLLYLHPGAGRTDGESIEHDWANLNPAASSMKEMGEGSHHNIIDDLLSDWNYRKVVGLGELLLLHSNMPLYKCYF</sequence>
<reference evidence="2" key="1">
    <citation type="journal article" date="2020" name="Nat. Commun.">
        <title>Large-scale genome sequencing of mycorrhizal fungi provides insights into the early evolution of symbiotic traits.</title>
        <authorList>
            <person name="Miyauchi S."/>
            <person name="Kiss E."/>
            <person name="Kuo A."/>
            <person name="Drula E."/>
            <person name="Kohler A."/>
            <person name="Sanchez-Garcia M."/>
            <person name="Morin E."/>
            <person name="Andreopoulos B."/>
            <person name="Barry K.W."/>
            <person name="Bonito G."/>
            <person name="Buee M."/>
            <person name="Carver A."/>
            <person name="Chen C."/>
            <person name="Cichocki N."/>
            <person name="Clum A."/>
            <person name="Culley D."/>
            <person name="Crous P.W."/>
            <person name="Fauchery L."/>
            <person name="Girlanda M."/>
            <person name="Hayes R.D."/>
            <person name="Keri Z."/>
            <person name="LaButti K."/>
            <person name="Lipzen A."/>
            <person name="Lombard V."/>
            <person name="Magnuson J."/>
            <person name="Maillard F."/>
            <person name="Murat C."/>
            <person name="Nolan M."/>
            <person name="Ohm R.A."/>
            <person name="Pangilinan J."/>
            <person name="Pereira M.F."/>
            <person name="Perotto S."/>
            <person name="Peter M."/>
            <person name="Pfister S."/>
            <person name="Riley R."/>
            <person name="Sitrit Y."/>
            <person name="Stielow J.B."/>
            <person name="Szollosi G."/>
            <person name="Zifcakova L."/>
            <person name="Stursova M."/>
            <person name="Spatafora J.W."/>
            <person name="Tedersoo L."/>
            <person name="Vaario L.M."/>
            <person name="Yamada A."/>
            <person name="Yan M."/>
            <person name="Wang P."/>
            <person name="Xu J."/>
            <person name="Bruns T."/>
            <person name="Baldrian P."/>
            <person name="Vilgalys R."/>
            <person name="Dunand C."/>
            <person name="Henrissat B."/>
            <person name="Grigoriev I.V."/>
            <person name="Hibbett D."/>
            <person name="Nagy L.G."/>
            <person name="Martin F.M."/>
        </authorList>
    </citation>
    <scope>NUCLEOTIDE SEQUENCE</scope>
    <source>
        <strain evidence="2">UP504</strain>
    </source>
</reference>
<feature type="domain" description="CxC2-like cysteine cluster KDZ transposase-associated" evidence="1">
    <location>
        <begin position="127"/>
        <end position="167"/>
    </location>
</feature>
<dbReference type="Pfam" id="PF18803">
    <property type="entry name" value="CxC2"/>
    <property type="match status" value="1"/>
</dbReference>
<feature type="non-terminal residue" evidence="2">
    <location>
        <position position="1"/>
    </location>
</feature>
<gene>
    <name evidence="2" type="ORF">BS47DRAFT_1305009</name>
</gene>
<dbReference type="EMBL" id="MU129104">
    <property type="protein sequence ID" value="KAF9506633.1"/>
    <property type="molecule type" value="Genomic_DNA"/>
</dbReference>
<comment type="caution">
    <text evidence="2">The sequence shown here is derived from an EMBL/GenBank/DDBJ whole genome shotgun (WGS) entry which is preliminary data.</text>
</comment>
<proteinExistence type="predicted"/>
<accession>A0A9P6DPS8</accession>
<dbReference type="InterPro" id="IPR041457">
    <property type="entry name" value="CxC2_KDZ-assoc"/>
</dbReference>
<evidence type="ECO:0000313" key="2">
    <source>
        <dbReference type="EMBL" id="KAF9506633.1"/>
    </source>
</evidence>
<organism evidence="2 3">
    <name type="scientific">Hydnum rufescens UP504</name>
    <dbReference type="NCBI Taxonomy" id="1448309"/>
    <lineage>
        <taxon>Eukaryota</taxon>
        <taxon>Fungi</taxon>
        <taxon>Dikarya</taxon>
        <taxon>Basidiomycota</taxon>
        <taxon>Agaricomycotina</taxon>
        <taxon>Agaricomycetes</taxon>
        <taxon>Cantharellales</taxon>
        <taxon>Hydnaceae</taxon>
        <taxon>Hydnum</taxon>
    </lineage>
</organism>
<dbReference type="InterPro" id="IPR040521">
    <property type="entry name" value="KDZ"/>
</dbReference>
<evidence type="ECO:0000313" key="3">
    <source>
        <dbReference type="Proteomes" id="UP000886523"/>
    </source>
</evidence>
<keyword evidence="3" id="KW-1185">Reference proteome</keyword>
<dbReference type="Pfam" id="PF18758">
    <property type="entry name" value="KDZ"/>
    <property type="match status" value="1"/>
</dbReference>